<keyword evidence="2" id="KW-1185">Reference proteome</keyword>
<evidence type="ECO:0000313" key="2">
    <source>
        <dbReference type="Proteomes" id="UP001367508"/>
    </source>
</evidence>
<reference evidence="1 2" key="1">
    <citation type="submission" date="2024-01" db="EMBL/GenBank/DDBJ databases">
        <title>The genomes of 5 underutilized Papilionoideae crops provide insights into root nodulation and disease resistanc.</title>
        <authorList>
            <person name="Jiang F."/>
        </authorList>
    </citation>
    <scope>NUCLEOTIDE SEQUENCE [LARGE SCALE GENOMIC DNA]</scope>
    <source>
        <strain evidence="1">LVBAO_FW01</strain>
        <tissue evidence="1">Leaves</tissue>
    </source>
</reference>
<organism evidence="1 2">
    <name type="scientific">Canavalia gladiata</name>
    <name type="common">Sword bean</name>
    <name type="synonym">Dolichos gladiatus</name>
    <dbReference type="NCBI Taxonomy" id="3824"/>
    <lineage>
        <taxon>Eukaryota</taxon>
        <taxon>Viridiplantae</taxon>
        <taxon>Streptophyta</taxon>
        <taxon>Embryophyta</taxon>
        <taxon>Tracheophyta</taxon>
        <taxon>Spermatophyta</taxon>
        <taxon>Magnoliopsida</taxon>
        <taxon>eudicotyledons</taxon>
        <taxon>Gunneridae</taxon>
        <taxon>Pentapetalae</taxon>
        <taxon>rosids</taxon>
        <taxon>fabids</taxon>
        <taxon>Fabales</taxon>
        <taxon>Fabaceae</taxon>
        <taxon>Papilionoideae</taxon>
        <taxon>50 kb inversion clade</taxon>
        <taxon>NPAAA clade</taxon>
        <taxon>indigoferoid/millettioid clade</taxon>
        <taxon>Phaseoleae</taxon>
        <taxon>Canavalia</taxon>
    </lineage>
</organism>
<comment type="caution">
    <text evidence="1">The sequence shown here is derived from an EMBL/GenBank/DDBJ whole genome shotgun (WGS) entry which is preliminary data.</text>
</comment>
<dbReference type="AlphaFoldDB" id="A0AAN9Q793"/>
<name>A0AAN9Q793_CANGL</name>
<evidence type="ECO:0000313" key="1">
    <source>
        <dbReference type="EMBL" id="KAK7324139.1"/>
    </source>
</evidence>
<dbReference type="EMBL" id="JAYMYQ010000006">
    <property type="protein sequence ID" value="KAK7324139.1"/>
    <property type="molecule type" value="Genomic_DNA"/>
</dbReference>
<gene>
    <name evidence="1" type="ORF">VNO77_27661</name>
</gene>
<accession>A0AAN9Q793</accession>
<proteinExistence type="predicted"/>
<sequence>MALAAPVLRLGYLLHPVTASSYVKVLMTLALTIALYSICPGPVVEFDSCCEPHCGCIYADKVCTYSIIYRCEALRGSNYCCDSSKGIKLKRKLLCTGCRIMNLQIHEIRFRTYMTVPSAKGNCFSLMT</sequence>
<dbReference type="Proteomes" id="UP001367508">
    <property type="component" value="Unassembled WGS sequence"/>
</dbReference>
<protein>
    <submittedName>
        <fullName evidence="1">Uncharacterized protein</fullName>
    </submittedName>
</protein>